<protein>
    <recommendedName>
        <fullName evidence="2">DUF7907 domain-containing protein</fullName>
    </recommendedName>
</protein>
<reference evidence="3 4" key="1">
    <citation type="journal article" date="2020" name="Genome Biol. Evol.">
        <title>A new high-quality draft genome assembly of the Chinese cordyceps Ophiocordyceps sinensis.</title>
        <authorList>
            <person name="Shu R."/>
            <person name="Zhang J."/>
            <person name="Meng Q."/>
            <person name="Zhang H."/>
            <person name="Zhou G."/>
            <person name="Li M."/>
            <person name="Wu P."/>
            <person name="Zhao Y."/>
            <person name="Chen C."/>
            <person name="Qin Q."/>
        </authorList>
    </citation>
    <scope>NUCLEOTIDE SEQUENCE [LARGE SCALE GENOMIC DNA]</scope>
    <source>
        <strain evidence="3 4">IOZ07</strain>
    </source>
</reference>
<comment type="caution">
    <text evidence="3">The sequence shown here is derived from an EMBL/GenBank/DDBJ whole genome shotgun (WGS) entry which is preliminary data.</text>
</comment>
<evidence type="ECO:0000259" key="2">
    <source>
        <dbReference type="Pfam" id="PF25484"/>
    </source>
</evidence>
<keyword evidence="1" id="KW-0732">Signal</keyword>
<dbReference type="AlphaFoldDB" id="A0A8H4M006"/>
<sequence length="199" mass="21610">MKSVALLSSLLLGGFASAQKVQSKPFNLVIQSADKSLNGQQFAACHSGAAIESLCVAGRSGSRFFFNTTEGGASPLEGYEASGILVWNLPIGDAAFVSEPMNFYSDPSTNVALPLFEPGYSIQYITFDKKGQVAILSFLDDTRDPPTSNTVKALKNWYVCKTYYTGYRYRTLSWVMGNGSAKPQNPSCVKVEVQRKFVG</sequence>
<dbReference type="OrthoDB" id="3515453at2759"/>
<organism evidence="3 4">
    <name type="scientific">Ophiocordyceps sinensis</name>
    <dbReference type="NCBI Taxonomy" id="72228"/>
    <lineage>
        <taxon>Eukaryota</taxon>
        <taxon>Fungi</taxon>
        <taxon>Dikarya</taxon>
        <taxon>Ascomycota</taxon>
        <taxon>Pezizomycotina</taxon>
        <taxon>Sordariomycetes</taxon>
        <taxon>Hypocreomycetidae</taxon>
        <taxon>Hypocreales</taxon>
        <taxon>Ophiocordycipitaceae</taxon>
        <taxon>Ophiocordyceps</taxon>
    </lineage>
</organism>
<dbReference type="EMBL" id="JAAVMX010000005">
    <property type="protein sequence ID" value="KAF4507696.1"/>
    <property type="molecule type" value="Genomic_DNA"/>
</dbReference>
<evidence type="ECO:0000313" key="4">
    <source>
        <dbReference type="Proteomes" id="UP000557566"/>
    </source>
</evidence>
<evidence type="ECO:0000256" key="1">
    <source>
        <dbReference type="SAM" id="SignalP"/>
    </source>
</evidence>
<name>A0A8H4M006_9HYPO</name>
<dbReference type="InterPro" id="IPR057229">
    <property type="entry name" value="DUF7907"/>
</dbReference>
<keyword evidence="4" id="KW-1185">Reference proteome</keyword>
<gene>
    <name evidence="3" type="ORF">G6O67_004167</name>
</gene>
<accession>A0A8H4M006</accession>
<proteinExistence type="predicted"/>
<dbReference type="Proteomes" id="UP000557566">
    <property type="component" value="Unassembled WGS sequence"/>
</dbReference>
<dbReference type="Pfam" id="PF25484">
    <property type="entry name" value="DUF7907"/>
    <property type="match status" value="1"/>
</dbReference>
<feature type="domain" description="DUF7907" evidence="2">
    <location>
        <begin position="23"/>
        <end position="196"/>
    </location>
</feature>
<feature type="chain" id="PRO_5034370303" description="DUF7907 domain-containing protein" evidence="1">
    <location>
        <begin position="19"/>
        <end position="199"/>
    </location>
</feature>
<evidence type="ECO:0000313" key="3">
    <source>
        <dbReference type="EMBL" id="KAF4507696.1"/>
    </source>
</evidence>
<feature type="signal peptide" evidence="1">
    <location>
        <begin position="1"/>
        <end position="18"/>
    </location>
</feature>